<dbReference type="InterPro" id="IPR030489">
    <property type="entry name" value="TR_Rrf2-type_CS"/>
</dbReference>
<sequence>MKLSSTVEWAIHCCTFLAGLPEGRCLTGSDLAEFHGIPRPYLAKTLQALSSNGILDTVSGPRGGYRLGKSPKKISLLDIVLSIEGGDSTFECAEIRRQGPAAMKTASTYKHPCLIATAMWKAEKVWRDELDKVKLSHLVERVAVEVDSRQLKKAKSWIEQKLHMKKIKSKS</sequence>
<dbReference type="GO" id="GO:0005829">
    <property type="term" value="C:cytosol"/>
    <property type="evidence" value="ECO:0007669"/>
    <property type="project" value="TreeGrafter"/>
</dbReference>
<organism evidence="1 2">
    <name type="scientific">Candidatus Nitrohelix vancouverensis</name>
    <dbReference type="NCBI Taxonomy" id="2705534"/>
    <lineage>
        <taxon>Bacteria</taxon>
        <taxon>Pseudomonadati</taxon>
        <taxon>Nitrospinota/Tectimicrobiota group</taxon>
        <taxon>Nitrospinota</taxon>
        <taxon>Nitrospinia</taxon>
        <taxon>Nitrospinales</taxon>
        <taxon>Nitrospinaceae</taxon>
        <taxon>Candidatus Nitrohelix</taxon>
    </lineage>
</organism>
<dbReference type="InterPro" id="IPR036388">
    <property type="entry name" value="WH-like_DNA-bd_sf"/>
</dbReference>
<dbReference type="SUPFAM" id="SSF46785">
    <property type="entry name" value="Winged helix' DNA-binding domain"/>
    <property type="match status" value="1"/>
</dbReference>
<dbReference type="Pfam" id="PF02082">
    <property type="entry name" value="Rrf2"/>
    <property type="match status" value="1"/>
</dbReference>
<dbReference type="NCBIfam" id="TIGR00738">
    <property type="entry name" value="rrf2_super"/>
    <property type="match status" value="1"/>
</dbReference>
<dbReference type="PROSITE" id="PS01332">
    <property type="entry name" value="HTH_RRF2_1"/>
    <property type="match status" value="1"/>
</dbReference>
<accession>A0A7T0C1R4</accession>
<reference evidence="2" key="1">
    <citation type="submission" date="2020-02" db="EMBL/GenBank/DDBJ databases">
        <title>Genomic and physiological characterization of two novel Nitrospinaceae genera.</title>
        <authorList>
            <person name="Mueller A.J."/>
            <person name="Jung M.-Y."/>
            <person name="Strachan C.R."/>
            <person name="Herbold C.W."/>
            <person name="Kirkegaard R.H."/>
            <person name="Daims H."/>
        </authorList>
    </citation>
    <scope>NUCLEOTIDE SEQUENCE [LARGE SCALE GENOMIC DNA]</scope>
</reference>
<dbReference type="InterPro" id="IPR036390">
    <property type="entry name" value="WH_DNA-bd_sf"/>
</dbReference>
<dbReference type="PANTHER" id="PTHR33221">
    <property type="entry name" value="WINGED HELIX-TURN-HELIX TRANSCRIPTIONAL REGULATOR, RRF2 FAMILY"/>
    <property type="match status" value="1"/>
</dbReference>
<dbReference type="Proteomes" id="UP000594464">
    <property type="component" value="Chromosome"/>
</dbReference>
<dbReference type="Gene3D" id="1.10.10.10">
    <property type="entry name" value="Winged helix-like DNA-binding domain superfamily/Winged helix DNA-binding domain"/>
    <property type="match status" value="1"/>
</dbReference>
<dbReference type="KEGG" id="nva:G3M78_05695"/>
<dbReference type="EMBL" id="CP048620">
    <property type="protein sequence ID" value="QPJ64903.1"/>
    <property type="molecule type" value="Genomic_DNA"/>
</dbReference>
<evidence type="ECO:0000313" key="2">
    <source>
        <dbReference type="Proteomes" id="UP000594464"/>
    </source>
</evidence>
<dbReference type="InterPro" id="IPR000944">
    <property type="entry name" value="Tscrpt_reg_Rrf2"/>
</dbReference>
<name>A0A7T0C1R4_9BACT</name>
<protein>
    <submittedName>
        <fullName evidence="1">Rrf2 family transcriptional regulator</fullName>
    </submittedName>
</protein>
<dbReference type="PANTHER" id="PTHR33221:SF13">
    <property type="entry name" value="TRANSCRIPTIONAL REGULATOR-RELATED"/>
    <property type="match status" value="1"/>
</dbReference>
<evidence type="ECO:0000313" key="1">
    <source>
        <dbReference type="EMBL" id="QPJ64903.1"/>
    </source>
</evidence>
<gene>
    <name evidence="1" type="ORF">G3M78_05695</name>
</gene>
<dbReference type="GO" id="GO:0003700">
    <property type="term" value="F:DNA-binding transcription factor activity"/>
    <property type="evidence" value="ECO:0007669"/>
    <property type="project" value="TreeGrafter"/>
</dbReference>
<proteinExistence type="predicted"/>
<dbReference type="PROSITE" id="PS51197">
    <property type="entry name" value="HTH_RRF2_2"/>
    <property type="match status" value="1"/>
</dbReference>
<dbReference type="AlphaFoldDB" id="A0A7T0C1R4"/>